<reference evidence="2" key="1">
    <citation type="journal article" date="2021" name="Evol. Appl.">
        <title>The genome of the Pyrenean desman and the effects of bottlenecks and inbreeding on the genomic landscape of an endangered species.</title>
        <authorList>
            <person name="Escoda L."/>
            <person name="Castresana J."/>
        </authorList>
    </citation>
    <scope>NUCLEOTIDE SEQUENCE</scope>
    <source>
        <strain evidence="2">IBE-C5619</strain>
    </source>
</reference>
<organism evidence="2 3">
    <name type="scientific">Galemys pyrenaicus</name>
    <name type="common">Iberian desman</name>
    <name type="synonym">Pyrenean desman</name>
    <dbReference type="NCBI Taxonomy" id="202257"/>
    <lineage>
        <taxon>Eukaryota</taxon>
        <taxon>Metazoa</taxon>
        <taxon>Chordata</taxon>
        <taxon>Craniata</taxon>
        <taxon>Vertebrata</taxon>
        <taxon>Euteleostomi</taxon>
        <taxon>Mammalia</taxon>
        <taxon>Eutheria</taxon>
        <taxon>Laurasiatheria</taxon>
        <taxon>Eulipotyphla</taxon>
        <taxon>Talpidae</taxon>
        <taxon>Galemys</taxon>
    </lineage>
</organism>
<feature type="region of interest" description="Disordered" evidence="1">
    <location>
        <begin position="295"/>
        <end position="317"/>
    </location>
</feature>
<dbReference type="Pfam" id="PF23761">
    <property type="entry name" value="Beta-prop_DCAF4"/>
    <property type="match status" value="1"/>
</dbReference>
<evidence type="ECO:0000313" key="2">
    <source>
        <dbReference type="EMBL" id="KAG8520791.1"/>
    </source>
</evidence>
<dbReference type="OrthoDB" id="128867at2759"/>
<proteinExistence type="predicted"/>
<evidence type="ECO:0000256" key="1">
    <source>
        <dbReference type="SAM" id="MobiDB-lite"/>
    </source>
</evidence>
<comment type="caution">
    <text evidence="2">The sequence shown here is derived from an EMBL/GenBank/DDBJ whole genome shotgun (WGS) entry which is preliminary data.</text>
</comment>
<name>A0A8J6DU28_GALPY</name>
<evidence type="ECO:0000313" key="3">
    <source>
        <dbReference type="Proteomes" id="UP000700334"/>
    </source>
</evidence>
<keyword evidence="3" id="KW-1185">Reference proteome</keyword>
<accession>A0A8J6DU28</accession>
<gene>
    <name evidence="2" type="ORF">J0S82_011939</name>
</gene>
<protein>
    <submittedName>
        <fullName evidence="2">DDB1- and CUL4-associated factor 4</fullName>
    </submittedName>
</protein>
<sequence length="351" mass="38226">KCRKAPARVGDLEEGAARRIFGATTQFKDRITQGQQSPRTLARQCRGHLDPLHQGSAFSACSIQYYFTLTIKLCLLPGHNNYKLLTKESICPKEIALLWQAIDLTSYWETATVIDWLCAATSVKCSIIKLHGVMLPRSSKMNLSGPLWVTWIPTLSITFPAADLSESSAVSTSWSLVVPVHPGKYLRRHRLAPPAVATGHASPSGPAVTACPSSVLSGLRCCLRADVPREIFAIDLRSQIPGYGCKATCLFHDLAVTSVQILYEERCLEVSSMAGPVTPRDLTTTTRCMRQYEDHVSRRLSAPAPAGEGRKSGGSGQDCCTKLGRRHDAHLSEPHSAQTPPSGLIILDDIP</sequence>
<dbReference type="EMBL" id="JAGFMF010011508">
    <property type="protein sequence ID" value="KAG8520791.1"/>
    <property type="molecule type" value="Genomic_DNA"/>
</dbReference>
<feature type="non-terminal residue" evidence="2">
    <location>
        <position position="351"/>
    </location>
</feature>
<dbReference type="AlphaFoldDB" id="A0A8J6DU28"/>
<feature type="region of interest" description="Disordered" evidence="1">
    <location>
        <begin position="330"/>
        <end position="351"/>
    </location>
</feature>
<dbReference type="Proteomes" id="UP000700334">
    <property type="component" value="Unassembled WGS sequence"/>
</dbReference>